<dbReference type="PANTHER" id="PTHR46960">
    <property type="entry name" value="E3 UBIQUITIN-PROTEIN LIGASE KEG"/>
    <property type="match status" value="1"/>
</dbReference>
<evidence type="ECO:0007829" key="9">
    <source>
        <dbReference type="PeptideAtlas" id="A0A0P0WM13"/>
    </source>
</evidence>
<dbReference type="Gene3D" id="1.10.510.10">
    <property type="entry name" value="Transferase(Phosphotransferase) domain 1"/>
    <property type="match status" value="1"/>
</dbReference>
<evidence type="ECO:0007829" key="10">
    <source>
        <dbReference type="ProteomicsDB" id="A0A0P0WM13"/>
    </source>
</evidence>
<evidence type="ECO:0000259" key="6">
    <source>
        <dbReference type="PROSITE" id="PS50089"/>
    </source>
</evidence>
<dbReference type="InterPro" id="IPR044584">
    <property type="entry name" value="KEG"/>
</dbReference>
<dbReference type="Gene3D" id="3.30.40.10">
    <property type="entry name" value="Zinc/RING finger domain, C3HC4 (zinc finger)"/>
    <property type="match status" value="1"/>
</dbReference>
<dbReference type="InParanoid" id="A0A0P0WM13"/>
<dbReference type="OMA" id="QPPHQKI"/>
<dbReference type="InterPro" id="IPR013083">
    <property type="entry name" value="Znf_RING/FYVE/PHD"/>
</dbReference>
<dbReference type="SUPFAM" id="SSF57850">
    <property type="entry name" value="RING/U-box"/>
    <property type="match status" value="1"/>
</dbReference>
<gene>
    <name evidence="7" type="ordered locus">Os05g0392050</name>
    <name evidence="7" type="ORF">OSNPB_050392050</name>
</gene>
<dbReference type="PANTHER" id="PTHR46960:SF3">
    <property type="entry name" value="OS05G0392050 PROTEIN"/>
    <property type="match status" value="1"/>
</dbReference>
<dbReference type="GO" id="GO:0009738">
    <property type="term" value="P:abscisic acid-activated signaling pathway"/>
    <property type="evidence" value="ECO:0007669"/>
    <property type="project" value="InterPro"/>
</dbReference>
<dbReference type="STRING" id="39947.A0A0P0WM13"/>
<dbReference type="InterPro" id="IPR017907">
    <property type="entry name" value="Znf_RING_CS"/>
</dbReference>
<dbReference type="Pfam" id="PF13445">
    <property type="entry name" value="zf-RING_UBOX"/>
    <property type="match status" value="1"/>
</dbReference>
<dbReference type="eggNOG" id="KOG0198">
    <property type="taxonomic scope" value="Eukaryota"/>
</dbReference>
<keyword evidence="2 4" id="KW-0863">Zinc-finger</keyword>
<dbReference type="AlphaFoldDB" id="A0A0P0WM13"/>
<dbReference type="Proteomes" id="UP000059680">
    <property type="component" value="Chromosome 5"/>
</dbReference>
<dbReference type="EMBL" id="AP014961">
    <property type="protein sequence ID" value="BAS93855.1"/>
    <property type="molecule type" value="Genomic_DNA"/>
</dbReference>
<dbReference type="InterPro" id="IPR027370">
    <property type="entry name" value="Znf-RING_euk"/>
</dbReference>
<dbReference type="Gramene" id="Os05t0392050-00">
    <property type="protein sequence ID" value="Os05t0392050-00"/>
    <property type="gene ID" value="Os05g0392050"/>
</dbReference>
<evidence type="ECO:0000256" key="4">
    <source>
        <dbReference type="PROSITE-ProRule" id="PRU00175"/>
    </source>
</evidence>
<organism evidence="7 8">
    <name type="scientific">Oryza sativa subsp. japonica</name>
    <name type="common">Rice</name>
    <dbReference type="NCBI Taxonomy" id="39947"/>
    <lineage>
        <taxon>Eukaryota</taxon>
        <taxon>Viridiplantae</taxon>
        <taxon>Streptophyta</taxon>
        <taxon>Embryophyta</taxon>
        <taxon>Tracheophyta</taxon>
        <taxon>Spermatophyta</taxon>
        <taxon>Magnoliopsida</taxon>
        <taxon>Liliopsida</taxon>
        <taxon>Poales</taxon>
        <taxon>Poaceae</taxon>
        <taxon>BOP clade</taxon>
        <taxon>Oryzoideae</taxon>
        <taxon>Oryzeae</taxon>
        <taxon>Oryzinae</taxon>
        <taxon>Oryza</taxon>
        <taxon>Oryza sativa</taxon>
    </lineage>
</organism>
<feature type="domain" description="RING-type" evidence="6">
    <location>
        <begin position="135"/>
        <end position="181"/>
    </location>
</feature>
<feature type="compositionally biased region" description="Low complexity" evidence="5">
    <location>
        <begin position="239"/>
        <end position="249"/>
    </location>
</feature>
<accession>A0A0P0WM13</accession>
<evidence type="ECO:0000256" key="1">
    <source>
        <dbReference type="ARBA" id="ARBA00022723"/>
    </source>
</evidence>
<proteinExistence type="evidence at protein level"/>
<name>A0A0P0WM13_ORYSJ</name>
<dbReference type="InterPro" id="IPR011009">
    <property type="entry name" value="Kinase-like_dom_sf"/>
</dbReference>
<feature type="compositionally biased region" description="Pro residues" evidence="5">
    <location>
        <begin position="87"/>
        <end position="96"/>
    </location>
</feature>
<dbReference type="GO" id="GO:0004842">
    <property type="term" value="F:ubiquitin-protein transferase activity"/>
    <property type="evidence" value="ECO:0007669"/>
    <property type="project" value="InterPro"/>
</dbReference>
<dbReference type="SMR" id="A0A0P0WM13"/>
<sequence length="393" mass="42198">MTQVLNPKPKRRTYSNIAQNPPEKARTLDKTGTESRNGQHTTAHPSPPKSEEERALLVVPPRLPPHHHHHHHHHHHQPPHQKIPFLLPKPPPPLPTAAPHHHRPPRSTPSLLPDAPRRALARAAPRRAAMRVPCCSLCHVRYDEEERAPLLLHCGHGFCRACLARMLANAAGAVLACPRCRHPTAVGNSVSALRKNFPILSLLSSSPSSPSFLHSDSGGSSSDGSDDDDDDFFGRPSRRSSAAGAGAGAAAPSLQPAGCASFDLASHPDLKLARRIGSGPPGPAGQEVWSGTLSRGGGGGGAKRCKHPVAVKRVPVTAGDVLEGVQEEVERLRRAATWCRNVTTFHGAVRVGGHLCFVMDRYAGSVQTEMRQNGGRLTLEQILRCGIASKHGY</sequence>
<evidence type="ECO:0000313" key="8">
    <source>
        <dbReference type="Proteomes" id="UP000059680"/>
    </source>
</evidence>
<dbReference type="FunCoup" id="A0A0P0WM13">
    <property type="interactions" value="15"/>
</dbReference>
<evidence type="ECO:0000313" key="7">
    <source>
        <dbReference type="EMBL" id="BAS93855.1"/>
    </source>
</evidence>
<dbReference type="PaxDb" id="39947-A0A0P0WM13"/>
<dbReference type="GO" id="GO:0016567">
    <property type="term" value="P:protein ubiquitination"/>
    <property type="evidence" value="ECO:0007669"/>
    <property type="project" value="InterPro"/>
</dbReference>
<reference evidence="7 8" key="3">
    <citation type="journal article" date="2013" name="Rice">
        <title>Improvement of the Oryza sativa Nipponbare reference genome using next generation sequence and optical map data.</title>
        <authorList>
            <person name="Kawahara Y."/>
            <person name="de la Bastide M."/>
            <person name="Hamilton J.P."/>
            <person name="Kanamori H."/>
            <person name="McCombie W.R."/>
            <person name="Ouyang S."/>
            <person name="Schwartz D.C."/>
            <person name="Tanaka T."/>
            <person name="Wu J."/>
            <person name="Zhou S."/>
            <person name="Childs K.L."/>
            <person name="Davidson R.M."/>
            <person name="Lin H."/>
            <person name="Quesada-Ocampo L."/>
            <person name="Vaillancourt B."/>
            <person name="Sakai H."/>
            <person name="Lee S.S."/>
            <person name="Kim J."/>
            <person name="Numa H."/>
            <person name="Itoh T."/>
            <person name="Buell C.R."/>
            <person name="Matsumoto T."/>
        </authorList>
    </citation>
    <scope>NUCLEOTIDE SEQUENCE [LARGE SCALE GENOMIC DNA]</scope>
    <source>
        <strain evidence="8">cv. Nipponbare</strain>
    </source>
</reference>
<dbReference type="InterPro" id="IPR001841">
    <property type="entry name" value="Znf_RING"/>
</dbReference>
<keyword evidence="9 10" id="KW-1267">Proteomics identification</keyword>
<evidence type="ECO:0000256" key="2">
    <source>
        <dbReference type="ARBA" id="ARBA00022771"/>
    </source>
</evidence>
<dbReference type="FunFam" id="3.30.40.10:FF:000353">
    <property type="entry name" value="E3 ubiquitin-protein ligase KEG"/>
    <property type="match status" value="1"/>
</dbReference>
<dbReference type="GO" id="GO:0006952">
    <property type="term" value="P:defense response"/>
    <property type="evidence" value="ECO:0007669"/>
    <property type="project" value="InterPro"/>
</dbReference>
<feature type="compositionally biased region" description="Basic and acidic residues" evidence="5">
    <location>
        <begin position="23"/>
        <end position="33"/>
    </location>
</feature>
<feature type="region of interest" description="Disordered" evidence="5">
    <location>
        <begin position="205"/>
        <end position="249"/>
    </location>
</feature>
<feature type="compositionally biased region" description="Polar residues" evidence="5">
    <location>
        <begin position="34"/>
        <end position="44"/>
    </location>
</feature>
<evidence type="ECO:0000256" key="5">
    <source>
        <dbReference type="SAM" id="MobiDB-lite"/>
    </source>
</evidence>
<keyword evidence="1" id="KW-0479">Metal-binding</keyword>
<dbReference type="PROSITE" id="PS00518">
    <property type="entry name" value="ZF_RING_1"/>
    <property type="match status" value="1"/>
</dbReference>
<reference evidence="7 8" key="2">
    <citation type="journal article" date="2013" name="Plant Cell Physiol.">
        <title>Rice Annotation Project Database (RAP-DB): an integrative and interactive database for rice genomics.</title>
        <authorList>
            <person name="Sakai H."/>
            <person name="Lee S.S."/>
            <person name="Tanaka T."/>
            <person name="Numa H."/>
            <person name="Kim J."/>
            <person name="Kawahara Y."/>
            <person name="Wakimoto H."/>
            <person name="Yang C.C."/>
            <person name="Iwamoto M."/>
            <person name="Abe T."/>
            <person name="Yamada Y."/>
            <person name="Muto A."/>
            <person name="Inokuchi H."/>
            <person name="Ikemura T."/>
            <person name="Matsumoto T."/>
            <person name="Sasaki T."/>
            <person name="Itoh T."/>
        </authorList>
    </citation>
    <scope>NUCLEOTIDE SEQUENCE [LARGE SCALE GENOMIC DNA]</scope>
    <source>
        <strain evidence="8">cv. Nipponbare</strain>
    </source>
</reference>
<keyword evidence="8" id="KW-1185">Reference proteome</keyword>
<dbReference type="SUPFAM" id="SSF56112">
    <property type="entry name" value="Protein kinase-like (PK-like)"/>
    <property type="match status" value="1"/>
</dbReference>
<protein>
    <submittedName>
        <fullName evidence="7">Os05g0392050 protein</fullName>
    </submittedName>
</protein>
<dbReference type="PROSITE" id="PS50089">
    <property type="entry name" value="ZF_RING_2"/>
    <property type="match status" value="1"/>
</dbReference>
<feature type="compositionally biased region" description="Basic residues" evidence="5">
    <location>
        <begin position="64"/>
        <end position="79"/>
    </location>
</feature>
<keyword evidence="3" id="KW-0862">Zinc</keyword>
<reference evidence="8" key="1">
    <citation type="journal article" date="2005" name="Nature">
        <title>The map-based sequence of the rice genome.</title>
        <authorList>
            <consortium name="International rice genome sequencing project (IRGSP)"/>
            <person name="Matsumoto T."/>
            <person name="Wu J."/>
            <person name="Kanamori H."/>
            <person name="Katayose Y."/>
            <person name="Fujisawa M."/>
            <person name="Namiki N."/>
            <person name="Mizuno H."/>
            <person name="Yamamoto K."/>
            <person name="Antonio B.A."/>
            <person name="Baba T."/>
            <person name="Sakata K."/>
            <person name="Nagamura Y."/>
            <person name="Aoki H."/>
            <person name="Arikawa K."/>
            <person name="Arita K."/>
            <person name="Bito T."/>
            <person name="Chiden Y."/>
            <person name="Fujitsuka N."/>
            <person name="Fukunaka R."/>
            <person name="Hamada M."/>
            <person name="Harada C."/>
            <person name="Hayashi A."/>
            <person name="Hijishita S."/>
            <person name="Honda M."/>
            <person name="Hosokawa S."/>
            <person name="Ichikawa Y."/>
            <person name="Idonuma A."/>
            <person name="Iijima M."/>
            <person name="Ikeda M."/>
            <person name="Ikeno M."/>
            <person name="Ito K."/>
            <person name="Ito S."/>
            <person name="Ito T."/>
            <person name="Ito Y."/>
            <person name="Ito Y."/>
            <person name="Iwabuchi A."/>
            <person name="Kamiya K."/>
            <person name="Karasawa W."/>
            <person name="Kurita K."/>
            <person name="Katagiri S."/>
            <person name="Kikuta A."/>
            <person name="Kobayashi H."/>
            <person name="Kobayashi N."/>
            <person name="Machita K."/>
            <person name="Maehara T."/>
            <person name="Masukawa M."/>
            <person name="Mizubayashi T."/>
            <person name="Mukai Y."/>
            <person name="Nagasaki H."/>
            <person name="Nagata Y."/>
            <person name="Naito S."/>
            <person name="Nakashima M."/>
            <person name="Nakama Y."/>
            <person name="Nakamichi Y."/>
            <person name="Nakamura M."/>
            <person name="Meguro A."/>
            <person name="Negishi M."/>
            <person name="Ohta I."/>
            <person name="Ohta T."/>
            <person name="Okamoto M."/>
            <person name="Ono N."/>
            <person name="Saji S."/>
            <person name="Sakaguchi M."/>
            <person name="Sakai K."/>
            <person name="Shibata M."/>
            <person name="Shimokawa T."/>
            <person name="Song J."/>
            <person name="Takazaki Y."/>
            <person name="Terasawa K."/>
            <person name="Tsugane M."/>
            <person name="Tsuji K."/>
            <person name="Ueda S."/>
            <person name="Waki K."/>
            <person name="Yamagata H."/>
            <person name="Yamamoto M."/>
            <person name="Yamamoto S."/>
            <person name="Yamane H."/>
            <person name="Yoshiki S."/>
            <person name="Yoshihara R."/>
            <person name="Yukawa K."/>
            <person name="Zhong H."/>
            <person name="Yano M."/>
            <person name="Yuan Q."/>
            <person name="Ouyang S."/>
            <person name="Liu J."/>
            <person name="Jones K.M."/>
            <person name="Gansberger K."/>
            <person name="Moffat K."/>
            <person name="Hill J."/>
            <person name="Bera J."/>
            <person name="Fadrosh D."/>
            <person name="Jin S."/>
            <person name="Johri S."/>
            <person name="Kim M."/>
            <person name="Overton L."/>
            <person name="Reardon M."/>
            <person name="Tsitrin T."/>
            <person name="Vuong H."/>
            <person name="Weaver B."/>
            <person name="Ciecko A."/>
            <person name="Tallon L."/>
            <person name="Jackson J."/>
            <person name="Pai G."/>
            <person name="Aken S.V."/>
            <person name="Utterback T."/>
            <person name="Reidmuller S."/>
            <person name="Feldblyum T."/>
            <person name="Hsiao J."/>
            <person name="Zismann V."/>
            <person name="Iobst S."/>
            <person name="de Vazeille A.R."/>
            <person name="Buell C.R."/>
            <person name="Ying K."/>
            <person name="Li Y."/>
            <person name="Lu T."/>
            <person name="Huang Y."/>
            <person name="Zhao Q."/>
            <person name="Feng Q."/>
            <person name="Zhang L."/>
            <person name="Zhu J."/>
            <person name="Weng Q."/>
            <person name="Mu J."/>
            <person name="Lu Y."/>
            <person name="Fan D."/>
            <person name="Liu Y."/>
            <person name="Guan J."/>
            <person name="Zhang Y."/>
            <person name="Yu S."/>
            <person name="Liu X."/>
            <person name="Zhang Y."/>
            <person name="Hong G."/>
            <person name="Han B."/>
            <person name="Choisne N."/>
            <person name="Demange N."/>
            <person name="Orjeda G."/>
            <person name="Samain S."/>
            <person name="Cattolico L."/>
            <person name="Pelletier E."/>
            <person name="Couloux A."/>
            <person name="Segurens B."/>
            <person name="Wincker P."/>
            <person name="D'Hont A."/>
            <person name="Scarpelli C."/>
            <person name="Weissenbach J."/>
            <person name="Salanoubat M."/>
            <person name="Quetier F."/>
            <person name="Yu Y."/>
            <person name="Kim H.R."/>
            <person name="Rambo T."/>
            <person name="Currie J."/>
            <person name="Collura K."/>
            <person name="Luo M."/>
            <person name="Yang T."/>
            <person name="Ammiraju J.S.S."/>
            <person name="Engler F."/>
            <person name="Soderlund C."/>
            <person name="Wing R.A."/>
            <person name="Palmer L.E."/>
            <person name="de la Bastide M."/>
            <person name="Spiegel L."/>
            <person name="Nascimento L."/>
            <person name="Zutavern T."/>
            <person name="O'Shaughnessy A."/>
            <person name="Dike S."/>
            <person name="Dedhia N."/>
            <person name="Preston R."/>
            <person name="Balija V."/>
            <person name="McCombie W.R."/>
            <person name="Chow T."/>
            <person name="Chen H."/>
            <person name="Chung M."/>
            <person name="Chen C."/>
            <person name="Shaw J."/>
            <person name="Wu H."/>
            <person name="Hsiao K."/>
            <person name="Chao Y."/>
            <person name="Chu M."/>
            <person name="Cheng C."/>
            <person name="Hour A."/>
            <person name="Lee P."/>
            <person name="Lin S."/>
            <person name="Lin Y."/>
            <person name="Liou J."/>
            <person name="Liu S."/>
            <person name="Hsing Y."/>
            <person name="Raghuvanshi S."/>
            <person name="Mohanty A."/>
            <person name="Bharti A.K."/>
            <person name="Gaur A."/>
            <person name="Gupta V."/>
            <person name="Kumar D."/>
            <person name="Ravi V."/>
            <person name="Vij S."/>
            <person name="Kapur A."/>
            <person name="Khurana P."/>
            <person name="Khurana P."/>
            <person name="Khurana J.P."/>
            <person name="Tyagi A.K."/>
            <person name="Gaikwad K."/>
            <person name="Singh A."/>
            <person name="Dalal V."/>
            <person name="Srivastava S."/>
            <person name="Dixit A."/>
            <person name="Pal A.K."/>
            <person name="Ghazi I.A."/>
            <person name="Yadav M."/>
            <person name="Pandit A."/>
            <person name="Bhargava A."/>
            <person name="Sureshbabu K."/>
            <person name="Batra K."/>
            <person name="Sharma T.R."/>
            <person name="Mohapatra T."/>
            <person name="Singh N.K."/>
            <person name="Messing J."/>
            <person name="Nelson A.B."/>
            <person name="Fuks G."/>
            <person name="Kavchok S."/>
            <person name="Keizer G."/>
            <person name="Linton E."/>
            <person name="Llaca V."/>
            <person name="Song R."/>
            <person name="Tanyolac B."/>
            <person name="Young S."/>
            <person name="Ho-Il K."/>
            <person name="Hahn J.H."/>
            <person name="Sangsakoo G."/>
            <person name="Vanavichit A."/>
            <person name="de Mattos Luiz.A.T."/>
            <person name="Zimmer P.D."/>
            <person name="Malone G."/>
            <person name="Dellagostin O."/>
            <person name="de Oliveira A.C."/>
            <person name="Bevan M."/>
            <person name="Bancroft I."/>
            <person name="Minx P."/>
            <person name="Cordum H."/>
            <person name="Wilson R."/>
            <person name="Cheng Z."/>
            <person name="Jin W."/>
            <person name="Jiang J."/>
            <person name="Leong S.A."/>
            <person name="Iwama H."/>
            <person name="Gojobori T."/>
            <person name="Itoh T."/>
            <person name="Niimura Y."/>
            <person name="Fujii Y."/>
            <person name="Habara T."/>
            <person name="Sakai H."/>
            <person name="Sato Y."/>
            <person name="Wilson G."/>
            <person name="Kumar K."/>
            <person name="McCouch S."/>
            <person name="Juretic N."/>
            <person name="Hoen D."/>
            <person name="Wright S."/>
            <person name="Bruskiewich R."/>
            <person name="Bureau T."/>
            <person name="Miyao A."/>
            <person name="Hirochika H."/>
            <person name="Nishikawa T."/>
            <person name="Kadowaki K."/>
            <person name="Sugiura M."/>
            <person name="Burr B."/>
            <person name="Sasaki T."/>
        </authorList>
    </citation>
    <scope>NUCLEOTIDE SEQUENCE [LARGE SCALE GENOMIC DNA]</scope>
    <source>
        <strain evidence="8">cv. Nipponbare</strain>
    </source>
</reference>
<dbReference type="SMART" id="SM00184">
    <property type="entry name" value="RING"/>
    <property type="match status" value="1"/>
</dbReference>
<feature type="compositionally biased region" description="Low complexity" evidence="5">
    <location>
        <begin position="205"/>
        <end position="223"/>
    </location>
</feature>
<evidence type="ECO:0000256" key="3">
    <source>
        <dbReference type="ARBA" id="ARBA00022833"/>
    </source>
</evidence>
<dbReference type="eggNOG" id="KOG4185">
    <property type="taxonomic scope" value="Eukaryota"/>
</dbReference>
<feature type="region of interest" description="Disordered" evidence="5">
    <location>
        <begin position="1"/>
        <end position="116"/>
    </location>
</feature>
<dbReference type="GO" id="GO:0008270">
    <property type="term" value="F:zinc ion binding"/>
    <property type="evidence" value="ECO:0007669"/>
    <property type="project" value="UniProtKB-KW"/>
</dbReference>